<feature type="domain" description="Ig-like" evidence="7">
    <location>
        <begin position="642"/>
        <end position="737"/>
    </location>
</feature>
<evidence type="ECO:0000256" key="3">
    <source>
        <dbReference type="ARBA" id="ARBA00023157"/>
    </source>
</evidence>
<dbReference type="SUPFAM" id="SSF48726">
    <property type="entry name" value="Immunoglobulin"/>
    <property type="match status" value="4"/>
</dbReference>
<dbReference type="Pfam" id="PF13927">
    <property type="entry name" value="Ig_3"/>
    <property type="match status" value="1"/>
</dbReference>
<dbReference type="PANTHER" id="PTHR12231">
    <property type="entry name" value="CTX-RELATED TYPE I TRANSMEMBRANE PROTEIN"/>
    <property type="match status" value="1"/>
</dbReference>
<dbReference type="Pfam" id="PF00041">
    <property type="entry name" value="fn3"/>
    <property type="match status" value="2"/>
</dbReference>
<evidence type="ECO:0000256" key="2">
    <source>
        <dbReference type="ARBA" id="ARBA00022737"/>
    </source>
</evidence>
<dbReference type="GO" id="GO:0030154">
    <property type="term" value="P:cell differentiation"/>
    <property type="evidence" value="ECO:0007669"/>
    <property type="project" value="UniProtKB-ARBA"/>
</dbReference>
<feature type="compositionally biased region" description="Low complexity" evidence="5">
    <location>
        <begin position="242"/>
        <end position="261"/>
    </location>
</feature>
<organism evidence="9">
    <name type="scientific">Oppiella nova</name>
    <dbReference type="NCBI Taxonomy" id="334625"/>
    <lineage>
        <taxon>Eukaryota</taxon>
        <taxon>Metazoa</taxon>
        <taxon>Ecdysozoa</taxon>
        <taxon>Arthropoda</taxon>
        <taxon>Chelicerata</taxon>
        <taxon>Arachnida</taxon>
        <taxon>Acari</taxon>
        <taxon>Acariformes</taxon>
        <taxon>Sarcoptiformes</taxon>
        <taxon>Oribatida</taxon>
        <taxon>Brachypylina</taxon>
        <taxon>Oppioidea</taxon>
        <taxon>Oppiidae</taxon>
        <taxon>Oppiella</taxon>
    </lineage>
</organism>
<proteinExistence type="predicted"/>
<dbReference type="InterPro" id="IPR036116">
    <property type="entry name" value="FN3_sf"/>
</dbReference>
<feature type="transmembrane region" description="Helical" evidence="6">
    <location>
        <begin position="32"/>
        <end position="59"/>
    </location>
</feature>
<keyword evidence="10" id="KW-1185">Reference proteome</keyword>
<dbReference type="PROSITE" id="PS50835">
    <property type="entry name" value="IG_LIKE"/>
    <property type="match status" value="4"/>
</dbReference>
<keyword evidence="6" id="KW-0812">Transmembrane</keyword>
<dbReference type="PROSITE" id="PS50853">
    <property type="entry name" value="FN3"/>
    <property type="match status" value="2"/>
</dbReference>
<dbReference type="OrthoDB" id="10056271at2759"/>
<evidence type="ECO:0000256" key="6">
    <source>
        <dbReference type="SAM" id="Phobius"/>
    </source>
</evidence>
<sequence>MDALEDVLNATTERHEDDGSQRQWVSSVDADTATLVSIASSAVILLSGAVAVVCLIAYMKRTEPPPPLALPYAPHALTCVKCGATVALPVASVVDARPLPPLTPTERPRLAPPPETALYAISAAVDDKSRADLGWVGVICGHVTDDQTTTYSTNCNDIHLRALTPGQRPPKGSSHSMCSSNQTNEELIRVFARNPLQFADEFESERDDTPTDPGIREFTGTPPRANERRQGVVERKPDDSESATTTASTTPTNTEYSTPATATDRHFGAIPRTRSRRPTWKLSSESQTMRIDDAFGLSSDDSSDDQQMARKESIESIHYSVFASEPSIGLAISPFAPSVHQPSHTQFVLTCKGFGAEPNLFSNLRWFDPRGEEITKTYSERVNPDIRVDELQYGVILLHFLNPLPDTSGQYRCSATFQHSDTFEAKIQINFFQDVQWEDCPSVQSLVLGSRQSDANRIRCKATANPKPNVVWSKDGQQLENERRFQIDSNGVQINDEIRASDGGVFRVRALVTETGRIHDTFITVQIFGQFWRSFRIFFAHFLSLSEPPQVVQLAEHFEGTEGLEATLKCFAKGVPQPLITWLDPNKRNLSSVGGYVVDRNGGALIVSRVRKEEDSGQFTCIAQNTAGEERRTTTFVVLRPPRITSFANKSFDANKESLLECRATGEPTPKLSLRRDGDSRELTAGDPRVTLTTTQEPNEETLLSLRLSQTRREDDGLYFCRASNRGGVVESAGHLEVRFAPDLSRTPTTVVKTWNLQPINMTCVADAVPNATIRWWFRGQDLSLSPIGSLYTIESNSAGVSRLHVNSRSATGSAFRDIFGQYRCEAFNSLGADQRVIQLEEAFRPGAILQSTQHLITPTTITFRIMAPSFDSGMPVTAIHVQFREEDSDWSQMRTQRWPLARNQELYFLEGLRPRTRYLFRFAAENAVGVGDFSVERQVRTERESRPERPRFANLPPERPVVSPFGRNFGVTWTLPPDNGRRIKYFELKYYRVLPTDNDYEVASDVTTTTVSMNDQSMTSYTLKELRSNTYYRLELRAYNELGFSDVESLVFKTSADDRSPEDNLLYDDTTSAPTLSVGLIAGVAVALIVVLLVAMDVVFFTRYKVGAIYFLSQHVFASRARTATVAKTAGAAPPLSHSSMTSRAKQNVHSVDNPAFEGQSALFDDQSAPFIGQQLRPSRAAKDSAV</sequence>
<feature type="domain" description="Fibronectin type-III" evidence="8">
    <location>
        <begin position="957"/>
        <end position="1059"/>
    </location>
</feature>
<protein>
    <submittedName>
        <fullName evidence="9">Uncharacterized protein</fullName>
    </submittedName>
</protein>
<keyword evidence="1" id="KW-0732">Signal</keyword>
<evidence type="ECO:0000256" key="1">
    <source>
        <dbReference type="ARBA" id="ARBA00022729"/>
    </source>
</evidence>
<dbReference type="PANTHER" id="PTHR12231:SF269">
    <property type="entry name" value="FASCILIN 2-LIKE PROTEIN"/>
    <property type="match status" value="1"/>
</dbReference>
<dbReference type="GO" id="GO:0009653">
    <property type="term" value="P:anatomical structure morphogenesis"/>
    <property type="evidence" value="ECO:0007669"/>
    <property type="project" value="UniProtKB-ARBA"/>
</dbReference>
<evidence type="ECO:0000313" key="10">
    <source>
        <dbReference type="Proteomes" id="UP000728032"/>
    </source>
</evidence>
<dbReference type="InterPro" id="IPR007110">
    <property type="entry name" value="Ig-like_dom"/>
</dbReference>
<feature type="region of interest" description="Disordered" evidence="5">
    <location>
        <begin position="667"/>
        <end position="686"/>
    </location>
</feature>
<feature type="domain" description="Ig-like" evidence="7">
    <location>
        <begin position="549"/>
        <end position="635"/>
    </location>
</feature>
<keyword evidence="2" id="KW-0677">Repeat</keyword>
<feature type="domain" description="Ig-like" evidence="7">
    <location>
        <begin position="742"/>
        <end position="839"/>
    </location>
</feature>
<dbReference type="SMART" id="SM00409">
    <property type="entry name" value="IG"/>
    <property type="match status" value="3"/>
</dbReference>
<keyword evidence="3" id="KW-1015">Disulfide bond</keyword>
<dbReference type="InterPro" id="IPR003599">
    <property type="entry name" value="Ig_sub"/>
</dbReference>
<keyword evidence="4" id="KW-0393">Immunoglobulin domain</keyword>
<dbReference type="EMBL" id="OC916667">
    <property type="protein sequence ID" value="CAD7644909.1"/>
    <property type="molecule type" value="Genomic_DNA"/>
</dbReference>
<keyword evidence="6" id="KW-0472">Membrane</keyword>
<dbReference type="InterPro" id="IPR013098">
    <property type="entry name" value="Ig_I-set"/>
</dbReference>
<gene>
    <name evidence="9" type="ORF">ONB1V03_LOCUS4929</name>
</gene>
<evidence type="ECO:0000313" key="9">
    <source>
        <dbReference type="EMBL" id="CAD7644909.1"/>
    </source>
</evidence>
<dbReference type="Pfam" id="PF07679">
    <property type="entry name" value="I-set"/>
    <property type="match status" value="2"/>
</dbReference>
<feature type="compositionally biased region" description="Basic and acidic residues" evidence="5">
    <location>
        <begin position="225"/>
        <end position="239"/>
    </location>
</feature>
<dbReference type="InterPro" id="IPR003598">
    <property type="entry name" value="Ig_sub2"/>
</dbReference>
<feature type="region of interest" description="Disordered" evidence="5">
    <location>
        <begin position="202"/>
        <end position="266"/>
    </location>
</feature>
<evidence type="ECO:0000259" key="8">
    <source>
        <dbReference type="PROSITE" id="PS50853"/>
    </source>
</evidence>
<dbReference type="InterPro" id="IPR013783">
    <property type="entry name" value="Ig-like_fold"/>
</dbReference>
<dbReference type="CDD" id="cd00063">
    <property type="entry name" value="FN3"/>
    <property type="match status" value="2"/>
</dbReference>
<dbReference type="InterPro" id="IPR003961">
    <property type="entry name" value="FN3_dom"/>
</dbReference>
<dbReference type="Gene3D" id="2.60.40.10">
    <property type="entry name" value="Immunoglobulins"/>
    <property type="match status" value="6"/>
</dbReference>
<evidence type="ECO:0000256" key="4">
    <source>
        <dbReference type="ARBA" id="ARBA00023319"/>
    </source>
</evidence>
<dbReference type="AlphaFoldDB" id="A0A7R9LPQ7"/>
<evidence type="ECO:0000256" key="5">
    <source>
        <dbReference type="SAM" id="MobiDB-lite"/>
    </source>
</evidence>
<feature type="domain" description="Ig-like" evidence="7">
    <location>
        <begin position="441"/>
        <end position="524"/>
    </location>
</feature>
<dbReference type="Proteomes" id="UP000728032">
    <property type="component" value="Unassembled WGS sequence"/>
</dbReference>
<feature type="compositionally biased region" description="Basic and acidic residues" evidence="5">
    <location>
        <begin position="674"/>
        <end position="684"/>
    </location>
</feature>
<keyword evidence="6" id="KW-1133">Transmembrane helix</keyword>
<dbReference type="SMART" id="SM00060">
    <property type="entry name" value="FN3"/>
    <property type="match status" value="2"/>
</dbReference>
<dbReference type="SUPFAM" id="SSF49265">
    <property type="entry name" value="Fibronectin type III"/>
    <property type="match status" value="1"/>
</dbReference>
<feature type="transmembrane region" description="Helical" evidence="6">
    <location>
        <begin position="1077"/>
        <end position="1102"/>
    </location>
</feature>
<accession>A0A7R9LPQ7</accession>
<dbReference type="InterPro" id="IPR036179">
    <property type="entry name" value="Ig-like_dom_sf"/>
</dbReference>
<dbReference type="SMART" id="SM00408">
    <property type="entry name" value="IGc2"/>
    <property type="match status" value="5"/>
</dbReference>
<reference evidence="9" key="1">
    <citation type="submission" date="2020-11" db="EMBL/GenBank/DDBJ databases">
        <authorList>
            <person name="Tran Van P."/>
        </authorList>
    </citation>
    <scope>NUCLEOTIDE SEQUENCE</scope>
</reference>
<name>A0A7R9LPQ7_9ACAR</name>
<evidence type="ECO:0000259" key="7">
    <source>
        <dbReference type="PROSITE" id="PS50835"/>
    </source>
</evidence>
<dbReference type="EMBL" id="CAJPVJ010001842">
    <property type="protein sequence ID" value="CAG2165386.1"/>
    <property type="molecule type" value="Genomic_DNA"/>
</dbReference>
<feature type="domain" description="Fibronectin type-III" evidence="8">
    <location>
        <begin position="846"/>
        <end position="945"/>
    </location>
</feature>
<feature type="region of interest" description="Disordered" evidence="5">
    <location>
        <begin position="162"/>
        <end position="181"/>
    </location>
</feature>
<dbReference type="InterPro" id="IPR051170">
    <property type="entry name" value="Neural/epithelial_adhesion"/>
</dbReference>